<organism evidence="19 20">
    <name type="scientific">Candidatus Desulfovibrio intestinipullorum</name>
    <dbReference type="NCBI Taxonomy" id="2838536"/>
    <lineage>
        <taxon>Bacteria</taxon>
        <taxon>Pseudomonadati</taxon>
        <taxon>Thermodesulfobacteriota</taxon>
        <taxon>Desulfovibrionia</taxon>
        <taxon>Desulfovibrionales</taxon>
        <taxon>Desulfovibrionaceae</taxon>
        <taxon>Desulfovibrio</taxon>
    </lineage>
</organism>
<dbReference type="Proteomes" id="UP000886752">
    <property type="component" value="Unassembled WGS sequence"/>
</dbReference>
<evidence type="ECO:0000256" key="2">
    <source>
        <dbReference type="ARBA" id="ARBA00004726"/>
    </source>
</evidence>
<evidence type="ECO:0000313" key="19">
    <source>
        <dbReference type="EMBL" id="HIW00002.1"/>
    </source>
</evidence>
<name>A0A9D1PWN9_9BACT</name>
<dbReference type="PANTHER" id="PTHR22749">
    <property type="entry name" value="RIBOFLAVIN KINASE/FMN ADENYLYLTRANSFERASE"/>
    <property type="match status" value="1"/>
</dbReference>
<keyword evidence="11" id="KW-0548">Nucleotidyltransferase</keyword>
<protein>
    <recommendedName>
        <fullName evidence="7">Bifunctional riboflavin kinase/FMN adenylyltransferase</fullName>
        <ecNumber evidence="5">2.7.1.26</ecNumber>
        <ecNumber evidence="6">2.7.7.2</ecNumber>
    </recommendedName>
    <alternativeName>
        <fullName evidence="15">Riboflavin biosynthesis protein RibF</fullName>
    </alternativeName>
</protein>
<dbReference type="AlphaFoldDB" id="A0A9D1PWN9"/>
<comment type="pathway">
    <text evidence="2">Cofactor biosynthesis; FAD biosynthesis; FAD from FMN: step 1/1.</text>
</comment>
<keyword evidence="12" id="KW-0547">Nucleotide-binding</keyword>
<evidence type="ECO:0000256" key="1">
    <source>
        <dbReference type="ARBA" id="ARBA00002121"/>
    </source>
</evidence>
<evidence type="ECO:0000256" key="7">
    <source>
        <dbReference type="ARBA" id="ARBA00018483"/>
    </source>
</evidence>
<keyword evidence="14" id="KW-0067">ATP-binding</keyword>
<dbReference type="InterPro" id="IPR015864">
    <property type="entry name" value="FAD_synthase"/>
</dbReference>
<reference evidence="19" key="2">
    <citation type="submission" date="2021-04" db="EMBL/GenBank/DDBJ databases">
        <authorList>
            <person name="Gilroy R."/>
        </authorList>
    </citation>
    <scope>NUCLEOTIDE SEQUENCE</scope>
    <source>
        <strain evidence="19">ChiHecec2B26-446</strain>
    </source>
</reference>
<comment type="function">
    <text evidence="1">Catalyzes the phosphorylation of riboflavin to FMN followed by the adenylation of FMN to FAD.</text>
</comment>
<dbReference type="EC" id="2.7.7.2" evidence="6"/>
<comment type="catalytic activity">
    <reaction evidence="16">
        <text>riboflavin + ATP = FMN + ADP + H(+)</text>
        <dbReference type="Rhea" id="RHEA:14357"/>
        <dbReference type="ChEBI" id="CHEBI:15378"/>
        <dbReference type="ChEBI" id="CHEBI:30616"/>
        <dbReference type="ChEBI" id="CHEBI:57986"/>
        <dbReference type="ChEBI" id="CHEBI:58210"/>
        <dbReference type="ChEBI" id="CHEBI:456216"/>
        <dbReference type="EC" id="2.7.1.26"/>
    </reaction>
</comment>
<evidence type="ECO:0000259" key="18">
    <source>
        <dbReference type="Pfam" id="PF06574"/>
    </source>
</evidence>
<dbReference type="InterPro" id="IPR023468">
    <property type="entry name" value="Riboflavin_kinase"/>
</dbReference>
<evidence type="ECO:0000256" key="16">
    <source>
        <dbReference type="ARBA" id="ARBA00047880"/>
    </source>
</evidence>
<comment type="caution">
    <text evidence="19">The sequence shown here is derived from an EMBL/GenBank/DDBJ whole genome shotgun (WGS) entry which is preliminary data.</text>
</comment>
<accession>A0A9D1PWN9</accession>
<dbReference type="GO" id="GO:0009231">
    <property type="term" value="P:riboflavin biosynthetic process"/>
    <property type="evidence" value="ECO:0007669"/>
    <property type="project" value="InterPro"/>
</dbReference>
<dbReference type="EMBL" id="DXHV01000026">
    <property type="protein sequence ID" value="HIW00002.1"/>
    <property type="molecule type" value="Genomic_DNA"/>
</dbReference>
<evidence type="ECO:0000256" key="14">
    <source>
        <dbReference type="ARBA" id="ARBA00022840"/>
    </source>
</evidence>
<keyword evidence="10" id="KW-0808">Transferase</keyword>
<keyword evidence="9" id="KW-0288">FMN</keyword>
<evidence type="ECO:0000313" key="20">
    <source>
        <dbReference type="Proteomes" id="UP000886752"/>
    </source>
</evidence>
<keyword evidence="13" id="KW-0274">FAD</keyword>
<dbReference type="PANTHER" id="PTHR22749:SF6">
    <property type="entry name" value="RIBOFLAVIN KINASE"/>
    <property type="match status" value="1"/>
</dbReference>
<reference evidence="19" key="1">
    <citation type="journal article" date="2021" name="PeerJ">
        <title>Extensive microbial diversity within the chicken gut microbiome revealed by metagenomics and culture.</title>
        <authorList>
            <person name="Gilroy R."/>
            <person name="Ravi A."/>
            <person name="Getino M."/>
            <person name="Pursley I."/>
            <person name="Horton D.L."/>
            <person name="Alikhan N.F."/>
            <person name="Baker D."/>
            <person name="Gharbi K."/>
            <person name="Hall N."/>
            <person name="Watson M."/>
            <person name="Adriaenssens E.M."/>
            <person name="Foster-Nyarko E."/>
            <person name="Jarju S."/>
            <person name="Secka A."/>
            <person name="Antonio M."/>
            <person name="Oren A."/>
            <person name="Chaudhuri R.R."/>
            <person name="La Ragione R."/>
            <person name="Hildebrand F."/>
            <person name="Pallen M.J."/>
        </authorList>
    </citation>
    <scope>NUCLEOTIDE SEQUENCE</scope>
    <source>
        <strain evidence="19">ChiHecec2B26-446</strain>
    </source>
</reference>
<sequence>MIYCNNSIDLIDILAQNSVCATIGNFDGLHIGHRSLIHKVFDISKKHSCISMVISFWPHPLSILAPHRAPRLIATHAEKLSLLEKLNIDVFLELPFTKHLASLTAEEFFTTQIFPINLKYLVIGYDFCLGKNRAGDADCLRLLGEKYTFDVIQMPAIRENGTIVSSTLIRKALNSGSSYIPGMPMSIDNHIYA</sequence>
<dbReference type="GO" id="GO:0009398">
    <property type="term" value="P:FMN biosynthetic process"/>
    <property type="evidence" value="ECO:0007669"/>
    <property type="project" value="TreeGrafter"/>
</dbReference>
<dbReference type="GO" id="GO:0008531">
    <property type="term" value="F:riboflavin kinase activity"/>
    <property type="evidence" value="ECO:0007669"/>
    <property type="project" value="UniProtKB-EC"/>
</dbReference>
<dbReference type="EC" id="2.7.1.26" evidence="5"/>
<evidence type="ECO:0000256" key="17">
    <source>
        <dbReference type="ARBA" id="ARBA00049494"/>
    </source>
</evidence>
<comment type="catalytic activity">
    <reaction evidence="17">
        <text>FMN + ATP + H(+) = FAD + diphosphate</text>
        <dbReference type="Rhea" id="RHEA:17237"/>
        <dbReference type="ChEBI" id="CHEBI:15378"/>
        <dbReference type="ChEBI" id="CHEBI:30616"/>
        <dbReference type="ChEBI" id="CHEBI:33019"/>
        <dbReference type="ChEBI" id="CHEBI:57692"/>
        <dbReference type="ChEBI" id="CHEBI:58210"/>
        <dbReference type="EC" id="2.7.7.2"/>
    </reaction>
</comment>
<evidence type="ECO:0000256" key="10">
    <source>
        <dbReference type="ARBA" id="ARBA00022679"/>
    </source>
</evidence>
<evidence type="ECO:0000256" key="6">
    <source>
        <dbReference type="ARBA" id="ARBA00012393"/>
    </source>
</evidence>
<evidence type="ECO:0000256" key="9">
    <source>
        <dbReference type="ARBA" id="ARBA00022643"/>
    </source>
</evidence>
<evidence type="ECO:0000256" key="8">
    <source>
        <dbReference type="ARBA" id="ARBA00022630"/>
    </source>
</evidence>
<dbReference type="InterPro" id="IPR014729">
    <property type="entry name" value="Rossmann-like_a/b/a_fold"/>
</dbReference>
<dbReference type="GO" id="GO:0005524">
    <property type="term" value="F:ATP binding"/>
    <property type="evidence" value="ECO:0007669"/>
    <property type="project" value="UniProtKB-KW"/>
</dbReference>
<feature type="domain" description="FAD synthetase" evidence="18">
    <location>
        <begin position="16"/>
        <end position="167"/>
    </location>
</feature>
<proteinExistence type="inferred from homology"/>
<comment type="similarity">
    <text evidence="4">Belongs to the RibF family.</text>
</comment>
<evidence type="ECO:0000256" key="13">
    <source>
        <dbReference type="ARBA" id="ARBA00022827"/>
    </source>
</evidence>
<gene>
    <name evidence="19" type="ORF">H9894_02280</name>
</gene>
<dbReference type="Pfam" id="PF06574">
    <property type="entry name" value="FAD_syn"/>
    <property type="match status" value="1"/>
</dbReference>
<evidence type="ECO:0000256" key="4">
    <source>
        <dbReference type="ARBA" id="ARBA00010214"/>
    </source>
</evidence>
<evidence type="ECO:0000256" key="12">
    <source>
        <dbReference type="ARBA" id="ARBA00022741"/>
    </source>
</evidence>
<evidence type="ECO:0000256" key="15">
    <source>
        <dbReference type="ARBA" id="ARBA00032176"/>
    </source>
</evidence>
<evidence type="ECO:0000256" key="5">
    <source>
        <dbReference type="ARBA" id="ARBA00012105"/>
    </source>
</evidence>
<dbReference type="Gene3D" id="3.40.50.620">
    <property type="entry name" value="HUPs"/>
    <property type="match status" value="1"/>
</dbReference>
<dbReference type="FunFam" id="3.40.50.620:FF:000021">
    <property type="entry name" value="Riboflavin biosynthesis protein"/>
    <property type="match status" value="1"/>
</dbReference>
<evidence type="ECO:0000256" key="3">
    <source>
        <dbReference type="ARBA" id="ARBA00005201"/>
    </source>
</evidence>
<dbReference type="GO" id="GO:0003919">
    <property type="term" value="F:FMN adenylyltransferase activity"/>
    <property type="evidence" value="ECO:0007669"/>
    <property type="project" value="UniProtKB-EC"/>
</dbReference>
<keyword evidence="8" id="KW-0285">Flavoprotein</keyword>
<evidence type="ECO:0000256" key="11">
    <source>
        <dbReference type="ARBA" id="ARBA00022695"/>
    </source>
</evidence>
<dbReference type="CDD" id="cd02064">
    <property type="entry name" value="FAD_synthetase_N"/>
    <property type="match status" value="1"/>
</dbReference>
<comment type="pathway">
    <text evidence="3">Cofactor biosynthesis; FMN biosynthesis; FMN from riboflavin (ATP route): step 1/1.</text>
</comment>
<dbReference type="SUPFAM" id="SSF52374">
    <property type="entry name" value="Nucleotidylyl transferase"/>
    <property type="match status" value="1"/>
</dbReference>